<gene>
    <name evidence="1" type="ORF">GCM10022207_69140</name>
</gene>
<sequence length="94" mass="10103">MGAGLDLYGLRKDGTEFQVEISLSPLETADGLLVSAAVHDVTSRRCASRVAPQPRLAADDDESGRGPLLVRVLAHDWGVRPTDEGKTTWFGLTL</sequence>
<dbReference type="EMBL" id="BAAAZA010000028">
    <property type="protein sequence ID" value="GAA3891766.1"/>
    <property type="molecule type" value="Genomic_DNA"/>
</dbReference>
<evidence type="ECO:0000313" key="2">
    <source>
        <dbReference type="Proteomes" id="UP001501563"/>
    </source>
</evidence>
<dbReference type="CDD" id="cd16936">
    <property type="entry name" value="HATPase_RsbW-like"/>
    <property type="match status" value="1"/>
</dbReference>
<dbReference type="InterPro" id="IPR035965">
    <property type="entry name" value="PAS-like_dom_sf"/>
</dbReference>
<dbReference type="InterPro" id="IPR036890">
    <property type="entry name" value="HATPase_C_sf"/>
</dbReference>
<evidence type="ECO:0000313" key="1">
    <source>
        <dbReference type="EMBL" id="GAA3891766.1"/>
    </source>
</evidence>
<organism evidence="1 2">
    <name type="scientific">Streptomyces lannensis</name>
    <dbReference type="NCBI Taxonomy" id="766498"/>
    <lineage>
        <taxon>Bacteria</taxon>
        <taxon>Bacillati</taxon>
        <taxon>Actinomycetota</taxon>
        <taxon>Actinomycetes</taxon>
        <taxon>Kitasatosporales</taxon>
        <taxon>Streptomycetaceae</taxon>
        <taxon>Streptomyces</taxon>
    </lineage>
</organism>
<proteinExistence type="predicted"/>
<dbReference type="SUPFAM" id="SSF55785">
    <property type="entry name" value="PYP-like sensor domain (PAS domain)"/>
    <property type="match status" value="1"/>
</dbReference>
<keyword evidence="2" id="KW-1185">Reference proteome</keyword>
<dbReference type="NCBIfam" id="TIGR00229">
    <property type="entry name" value="sensory_box"/>
    <property type="match status" value="1"/>
</dbReference>
<name>A0ABP7KZ80_9ACTN</name>
<dbReference type="Gene3D" id="3.30.565.10">
    <property type="entry name" value="Histidine kinase-like ATPase, C-terminal domain"/>
    <property type="match status" value="1"/>
</dbReference>
<dbReference type="InterPro" id="IPR000014">
    <property type="entry name" value="PAS"/>
</dbReference>
<comment type="caution">
    <text evidence="1">The sequence shown here is derived from an EMBL/GenBank/DDBJ whole genome shotgun (WGS) entry which is preliminary data.</text>
</comment>
<reference evidence="2" key="1">
    <citation type="journal article" date="2019" name="Int. J. Syst. Evol. Microbiol.">
        <title>The Global Catalogue of Microorganisms (GCM) 10K type strain sequencing project: providing services to taxonomists for standard genome sequencing and annotation.</title>
        <authorList>
            <consortium name="The Broad Institute Genomics Platform"/>
            <consortium name="The Broad Institute Genome Sequencing Center for Infectious Disease"/>
            <person name="Wu L."/>
            <person name="Ma J."/>
        </authorList>
    </citation>
    <scope>NUCLEOTIDE SEQUENCE [LARGE SCALE GENOMIC DNA]</scope>
    <source>
        <strain evidence="2">JCM 16578</strain>
    </source>
</reference>
<dbReference type="Proteomes" id="UP001501563">
    <property type="component" value="Unassembled WGS sequence"/>
</dbReference>
<protein>
    <submittedName>
        <fullName evidence="1">Uncharacterized protein</fullName>
    </submittedName>
</protein>
<accession>A0ABP7KZ80</accession>